<evidence type="ECO:0008006" key="4">
    <source>
        <dbReference type="Google" id="ProtNLM"/>
    </source>
</evidence>
<accession>A0ABN8NMY7</accession>
<name>A0ABN8NMY7_9CNID</name>
<reference evidence="2 3" key="1">
    <citation type="submission" date="2022-05" db="EMBL/GenBank/DDBJ databases">
        <authorList>
            <consortium name="Genoscope - CEA"/>
            <person name="William W."/>
        </authorList>
    </citation>
    <scope>NUCLEOTIDE SEQUENCE [LARGE SCALE GENOMIC DNA]</scope>
</reference>
<proteinExistence type="predicted"/>
<evidence type="ECO:0000256" key="1">
    <source>
        <dbReference type="SAM" id="SignalP"/>
    </source>
</evidence>
<protein>
    <recommendedName>
        <fullName evidence="4">VWFC domain-containing protein</fullName>
    </recommendedName>
</protein>
<organism evidence="2 3">
    <name type="scientific">Porites lobata</name>
    <dbReference type="NCBI Taxonomy" id="104759"/>
    <lineage>
        <taxon>Eukaryota</taxon>
        <taxon>Metazoa</taxon>
        <taxon>Cnidaria</taxon>
        <taxon>Anthozoa</taxon>
        <taxon>Hexacorallia</taxon>
        <taxon>Scleractinia</taxon>
        <taxon>Fungiina</taxon>
        <taxon>Poritidae</taxon>
        <taxon>Porites</taxon>
    </lineage>
</organism>
<dbReference type="EMBL" id="CALNXK010000028">
    <property type="protein sequence ID" value="CAH3115580.1"/>
    <property type="molecule type" value="Genomic_DNA"/>
</dbReference>
<keyword evidence="1" id="KW-0732">Signal</keyword>
<keyword evidence="3" id="KW-1185">Reference proteome</keyword>
<evidence type="ECO:0000313" key="3">
    <source>
        <dbReference type="Proteomes" id="UP001159405"/>
    </source>
</evidence>
<evidence type="ECO:0000313" key="2">
    <source>
        <dbReference type="EMBL" id="CAH3115580.1"/>
    </source>
</evidence>
<sequence length="273" mass="29966">MAIVFRSLILFLTVLQSFTFGRYPPLPPFLEKNSNGKVCFHDDQMYMPWEKFADKACTGWCTCNGLTGSVGCVSLCPLAPPRNCPPGTEARIKNVPSGDKTGRCTCKRQVCEKVSVCFHDDEMHMPWEKFADKACTGWCTCNGLTGSVGCVSLCPLAPPRKCPPGTEARIKNVPSGDKTGRCTCKRQVCAPSTVKVLPECVGRASGEYFIDSKCSGRCRCMEGGTGIACSSLCPPVFVRCSPGEEKEYYDQPIDLDQRCYCKRERCVAKIGAW</sequence>
<feature type="chain" id="PRO_5045311598" description="VWFC domain-containing protein" evidence="1">
    <location>
        <begin position="22"/>
        <end position="273"/>
    </location>
</feature>
<gene>
    <name evidence="2" type="ORF">PLOB_00023441</name>
</gene>
<feature type="signal peptide" evidence="1">
    <location>
        <begin position="1"/>
        <end position="21"/>
    </location>
</feature>
<comment type="caution">
    <text evidence="2">The sequence shown here is derived from an EMBL/GenBank/DDBJ whole genome shotgun (WGS) entry which is preliminary data.</text>
</comment>
<dbReference type="Proteomes" id="UP001159405">
    <property type="component" value="Unassembled WGS sequence"/>
</dbReference>